<dbReference type="OrthoDB" id="1729239at2759"/>
<reference evidence="2" key="1">
    <citation type="journal article" date="2020" name="bioRxiv">
        <title>Hybrid origin of Populus tomentosa Carr. identified through genome sequencing and phylogenomic analysis.</title>
        <authorList>
            <person name="An X."/>
            <person name="Gao K."/>
            <person name="Chen Z."/>
            <person name="Li J."/>
            <person name="Yang X."/>
            <person name="Yang X."/>
            <person name="Zhou J."/>
            <person name="Guo T."/>
            <person name="Zhao T."/>
            <person name="Huang S."/>
            <person name="Miao D."/>
            <person name="Khan W.U."/>
            <person name="Rao P."/>
            <person name="Ye M."/>
            <person name="Lei B."/>
            <person name="Liao W."/>
            <person name="Wang J."/>
            <person name="Ji L."/>
            <person name="Li Y."/>
            <person name="Guo B."/>
            <person name="Mustafa N.S."/>
            <person name="Li S."/>
            <person name="Yun Q."/>
            <person name="Keller S.R."/>
            <person name="Mao J."/>
            <person name="Zhang R."/>
            <person name="Strauss S.H."/>
        </authorList>
    </citation>
    <scope>NUCLEOTIDE SEQUENCE</scope>
    <source>
        <strain evidence="2">GM15</strain>
        <tissue evidence="2">Leaf</tissue>
    </source>
</reference>
<gene>
    <name evidence="2" type="ORF">POTOM_031936</name>
</gene>
<dbReference type="InterPro" id="IPR002885">
    <property type="entry name" value="PPR_rpt"/>
</dbReference>
<sequence length="289" mass="32242">MRRENIRFTFPCAFKASAALCLPFTEKQIHAVAVKLGQINDKFVGCTAFDMYSKTGLKFEAKRLFDEMAERNIATWNAYFSNAVLDGNPRKAIDTFIDFLRVVGEPDSITFCAFLNVCADAGYLDFGRQLHGFVIRSGFEGDVSVAMGPFIFMGTVRKLDWLKCFQWDGEEEFSFVMFDGLRGLSGLELGRSVHALAVKACVEGDVFVGSGPVDMYGKCGSSEDSNYLGRNCRWEEATLVRKEMKDVGIKKGAGCSRVTVKNKVHIFQAKDTSQEKNSEIQAMLVKPRT</sequence>
<evidence type="ECO:0000256" key="1">
    <source>
        <dbReference type="ARBA" id="ARBA00022737"/>
    </source>
</evidence>
<keyword evidence="1" id="KW-0677">Repeat</keyword>
<protein>
    <recommendedName>
        <fullName evidence="4">Pentatricopeptide repeat-containing protein</fullName>
    </recommendedName>
</protein>
<dbReference type="FunFam" id="1.25.40.10:FF:000196">
    <property type="entry name" value="Pentatricopeptide repeat-containing protein At4g14850"/>
    <property type="match status" value="1"/>
</dbReference>
<evidence type="ECO:0000313" key="2">
    <source>
        <dbReference type="EMBL" id="KAG6764467.1"/>
    </source>
</evidence>
<dbReference type="GO" id="GO:0003723">
    <property type="term" value="F:RNA binding"/>
    <property type="evidence" value="ECO:0007669"/>
    <property type="project" value="InterPro"/>
</dbReference>
<dbReference type="InterPro" id="IPR046960">
    <property type="entry name" value="PPR_At4g14850-like_plant"/>
</dbReference>
<comment type="caution">
    <text evidence="2">The sequence shown here is derived from an EMBL/GenBank/DDBJ whole genome shotgun (WGS) entry which is preliminary data.</text>
</comment>
<keyword evidence="3" id="KW-1185">Reference proteome</keyword>
<dbReference type="PANTHER" id="PTHR47926">
    <property type="entry name" value="PENTATRICOPEPTIDE REPEAT-CONTAINING PROTEIN"/>
    <property type="match status" value="1"/>
</dbReference>
<evidence type="ECO:0000313" key="3">
    <source>
        <dbReference type="Proteomes" id="UP000886885"/>
    </source>
</evidence>
<dbReference type="EMBL" id="JAAWWB010000016">
    <property type="protein sequence ID" value="KAG6764467.1"/>
    <property type="molecule type" value="Genomic_DNA"/>
</dbReference>
<dbReference type="GO" id="GO:0009451">
    <property type="term" value="P:RNA modification"/>
    <property type="evidence" value="ECO:0007669"/>
    <property type="project" value="InterPro"/>
</dbReference>
<dbReference type="Pfam" id="PF01535">
    <property type="entry name" value="PPR"/>
    <property type="match status" value="1"/>
</dbReference>
<accession>A0A8X8CSC3</accession>
<evidence type="ECO:0008006" key="4">
    <source>
        <dbReference type="Google" id="ProtNLM"/>
    </source>
</evidence>
<dbReference type="AlphaFoldDB" id="A0A8X8CSC3"/>
<proteinExistence type="predicted"/>
<dbReference type="Proteomes" id="UP000886885">
    <property type="component" value="Chromosome 8D"/>
</dbReference>
<organism evidence="2 3">
    <name type="scientific">Populus tomentosa</name>
    <name type="common">Chinese white poplar</name>
    <dbReference type="NCBI Taxonomy" id="118781"/>
    <lineage>
        <taxon>Eukaryota</taxon>
        <taxon>Viridiplantae</taxon>
        <taxon>Streptophyta</taxon>
        <taxon>Embryophyta</taxon>
        <taxon>Tracheophyta</taxon>
        <taxon>Spermatophyta</taxon>
        <taxon>Magnoliopsida</taxon>
        <taxon>eudicotyledons</taxon>
        <taxon>Gunneridae</taxon>
        <taxon>Pentapetalae</taxon>
        <taxon>rosids</taxon>
        <taxon>fabids</taxon>
        <taxon>Malpighiales</taxon>
        <taxon>Salicaceae</taxon>
        <taxon>Saliceae</taxon>
        <taxon>Populus</taxon>
    </lineage>
</organism>
<dbReference type="PANTHER" id="PTHR47926:SF347">
    <property type="entry name" value="PENTATRICOPEPTIDE REPEAT-CONTAINING PROTEIN"/>
    <property type="match status" value="1"/>
</dbReference>
<name>A0A8X8CSC3_POPTO</name>